<dbReference type="PANTHER" id="PTHR33693:SF3">
    <property type="entry name" value="TYPE-5 URACIL-DNA GLYCOSYLASE"/>
    <property type="match status" value="1"/>
</dbReference>
<dbReference type="InterPro" id="IPR044147">
    <property type="entry name" value="UdgB-like"/>
</dbReference>
<dbReference type="SMART" id="SM00987">
    <property type="entry name" value="UreE_C"/>
    <property type="match status" value="1"/>
</dbReference>
<protein>
    <recommendedName>
        <fullName evidence="9">Type-5 uracil-DNA glycosylase</fullName>
    </recommendedName>
</protein>
<evidence type="ECO:0000256" key="3">
    <source>
        <dbReference type="ARBA" id="ARBA00022763"/>
    </source>
</evidence>
<evidence type="ECO:0000256" key="2">
    <source>
        <dbReference type="ARBA" id="ARBA00022723"/>
    </source>
</evidence>
<organism evidence="12 13">
    <name type="scientific">Terrabacter carboxydivorans</name>
    <dbReference type="NCBI Taxonomy" id="619730"/>
    <lineage>
        <taxon>Bacteria</taxon>
        <taxon>Bacillati</taxon>
        <taxon>Actinomycetota</taxon>
        <taxon>Actinomycetes</taxon>
        <taxon>Micrococcales</taxon>
        <taxon>Intrasporangiaceae</taxon>
        <taxon>Terrabacter</taxon>
    </lineage>
</organism>
<gene>
    <name evidence="12" type="ORF">GCM10009858_06850</name>
</gene>
<accession>A0ABN3KUP2</accession>
<dbReference type="Pfam" id="PF03167">
    <property type="entry name" value="UDG"/>
    <property type="match status" value="1"/>
</dbReference>
<keyword evidence="6" id="KW-0411">Iron-sulfur</keyword>
<evidence type="ECO:0000256" key="5">
    <source>
        <dbReference type="ARBA" id="ARBA00023004"/>
    </source>
</evidence>
<evidence type="ECO:0000259" key="11">
    <source>
        <dbReference type="SMART" id="SM00986"/>
    </source>
</evidence>
<keyword evidence="4" id="KW-0378">Hydrolase</keyword>
<dbReference type="InterPro" id="IPR051536">
    <property type="entry name" value="UDG_Type-4/5"/>
</dbReference>
<dbReference type="InterPro" id="IPR005122">
    <property type="entry name" value="Uracil-DNA_glycosylase-like"/>
</dbReference>
<dbReference type="SUPFAM" id="SSF52141">
    <property type="entry name" value="Uracil-DNA glycosylase-like"/>
    <property type="match status" value="1"/>
</dbReference>
<feature type="domain" description="Uracil-DNA glycosylase-like" evidence="11">
    <location>
        <begin position="100"/>
        <end position="277"/>
    </location>
</feature>
<evidence type="ECO:0000256" key="9">
    <source>
        <dbReference type="ARBA" id="ARBA00023887"/>
    </source>
</evidence>
<dbReference type="CDD" id="cd10031">
    <property type="entry name" value="UDG-F5_TTUDGB_like"/>
    <property type="match status" value="1"/>
</dbReference>
<keyword evidence="5" id="KW-0408">Iron</keyword>
<feature type="region of interest" description="Disordered" evidence="10">
    <location>
        <begin position="13"/>
        <end position="34"/>
    </location>
</feature>
<evidence type="ECO:0000256" key="8">
    <source>
        <dbReference type="ARBA" id="ARBA00023779"/>
    </source>
</evidence>
<evidence type="ECO:0000256" key="6">
    <source>
        <dbReference type="ARBA" id="ARBA00023014"/>
    </source>
</evidence>
<keyword evidence="7" id="KW-0234">DNA repair</keyword>
<keyword evidence="13" id="KW-1185">Reference proteome</keyword>
<evidence type="ECO:0000313" key="12">
    <source>
        <dbReference type="EMBL" id="GAA2472144.1"/>
    </source>
</evidence>
<dbReference type="EMBL" id="BAAARE010000002">
    <property type="protein sequence ID" value="GAA2472144.1"/>
    <property type="molecule type" value="Genomic_DNA"/>
</dbReference>
<comment type="caution">
    <text evidence="12">The sequence shown here is derived from an EMBL/GenBank/DDBJ whole genome shotgun (WGS) entry which is preliminary data.</text>
</comment>
<evidence type="ECO:0000256" key="10">
    <source>
        <dbReference type="SAM" id="MobiDB-lite"/>
    </source>
</evidence>
<evidence type="ECO:0000313" key="13">
    <source>
        <dbReference type="Proteomes" id="UP001500730"/>
    </source>
</evidence>
<sequence>MCAAAMPNPAQHPVTGGLFLSPVPPGTGWPGDPATSETPVAATAAQVRRLAKRADGIPELDARISVCRACPRLVGWRESVATEGRRAAFADQPYWGRPGPSFGDPDAEVLVVGLAPAANGTNRTGRMFTGDRSGDWLYAALHRAGYASQPTSVASGDGLVLTGLRIVATVRCAPPANKPTTEEKETCAPWLDRDLELSEPRLRSMLALGSIAWDAALGAARRRGWLVPRPKPKFGHGAETVLRTSAGHPVRLVGSYHVSQQNTFTGKLTEAMLDEVIGRL</sequence>
<name>A0ABN3KUP2_9MICO</name>
<keyword evidence="2" id="KW-0479">Metal-binding</keyword>
<dbReference type="SMART" id="SM00986">
    <property type="entry name" value="UDG"/>
    <property type="match status" value="1"/>
</dbReference>
<dbReference type="Proteomes" id="UP001500730">
    <property type="component" value="Unassembled WGS sequence"/>
</dbReference>
<dbReference type="RefSeq" id="WP_344252949.1">
    <property type="nucleotide sequence ID" value="NZ_BAAARE010000002.1"/>
</dbReference>
<reference evidence="12 13" key="1">
    <citation type="journal article" date="2019" name="Int. J. Syst. Evol. Microbiol.">
        <title>The Global Catalogue of Microorganisms (GCM) 10K type strain sequencing project: providing services to taxonomists for standard genome sequencing and annotation.</title>
        <authorList>
            <consortium name="The Broad Institute Genomics Platform"/>
            <consortium name="The Broad Institute Genome Sequencing Center for Infectious Disease"/>
            <person name="Wu L."/>
            <person name="Ma J."/>
        </authorList>
    </citation>
    <scope>NUCLEOTIDE SEQUENCE [LARGE SCALE GENOMIC DNA]</scope>
    <source>
        <strain evidence="12 13">JCM 16259</strain>
    </source>
</reference>
<dbReference type="InterPro" id="IPR036895">
    <property type="entry name" value="Uracil-DNA_glycosylase-like_sf"/>
</dbReference>
<proteinExistence type="inferred from homology"/>
<dbReference type="Gene3D" id="3.40.470.10">
    <property type="entry name" value="Uracil-DNA glycosylase-like domain"/>
    <property type="match status" value="1"/>
</dbReference>
<keyword evidence="1" id="KW-0004">4Fe-4S</keyword>
<evidence type="ECO:0000256" key="1">
    <source>
        <dbReference type="ARBA" id="ARBA00022485"/>
    </source>
</evidence>
<dbReference type="PANTHER" id="PTHR33693">
    <property type="entry name" value="TYPE-5 URACIL-DNA GLYCOSYLASE"/>
    <property type="match status" value="1"/>
</dbReference>
<evidence type="ECO:0000256" key="7">
    <source>
        <dbReference type="ARBA" id="ARBA00023204"/>
    </source>
</evidence>
<evidence type="ECO:0000256" key="4">
    <source>
        <dbReference type="ARBA" id="ARBA00022801"/>
    </source>
</evidence>
<comment type="similarity">
    <text evidence="8">Belongs to the uracil-DNA glycosylase (UDG) superfamily. Type 5 (UDGb) family.</text>
</comment>
<keyword evidence="3" id="KW-0227">DNA damage</keyword>